<sequence length="304" mass="31436">MLNPQLGRRGELTHLLTTEGLPRRVVEHLLESARAGAAQPHPSPELPVFLCLPDTDTDTADRDAFAAAATGLSMLPVPLESGAGDALAETVGALAPGVLVLRHGQSGAAHCAAAHAAPGLRVLNAGDGRHADPLPALALVQAIIETKPDLTSLVVTLVGDILHSRLARSVIHVLTTLGVPEVRVAAPRTLLPEGLPQLGVRACATLDESLRDADVVIVLRLDVEGISGAQLPSAREYACTHGITPAALAQARPDVLLLPAARLAPGVEVDGDIAAALEPVETRLADLEHHLRVAALRLLAGDPS</sequence>
<evidence type="ECO:0000313" key="2">
    <source>
        <dbReference type="EMBL" id="EHK64654.1"/>
    </source>
</evidence>
<dbReference type="Gene3D" id="3.40.50.1370">
    <property type="entry name" value="Aspartate/ornithine carbamoyltransferase"/>
    <property type="match status" value="2"/>
</dbReference>
<dbReference type="AlphaFoldDB" id="H0FAJ0"/>
<proteinExistence type="predicted"/>
<dbReference type="GO" id="GO:0004070">
    <property type="term" value="F:aspartate carbamoyltransferase activity"/>
    <property type="evidence" value="ECO:0007669"/>
    <property type="project" value="UniProtKB-EC"/>
</dbReference>
<name>H0FAJ0_9BURK</name>
<dbReference type="SUPFAM" id="SSF53671">
    <property type="entry name" value="Aspartate/ornithine carbamoyltransferase"/>
    <property type="match status" value="1"/>
</dbReference>
<dbReference type="EMBL" id="AGUF01000058">
    <property type="protein sequence ID" value="EHK64654.1"/>
    <property type="molecule type" value="Genomic_DNA"/>
</dbReference>
<gene>
    <name evidence="2" type="primary">pyrB</name>
    <name evidence="2" type="ORF">KYC_18984</name>
</gene>
<dbReference type="OrthoDB" id="9774690at2"/>
<dbReference type="Proteomes" id="UP000003113">
    <property type="component" value="Unassembled WGS sequence"/>
</dbReference>
<dbReference type="GO" id="GO:0006520">
    <property type="term" value="P:amino acid metabolic process"/>
    <property type="evidence" value="ECO:0007669"/>
    <property type="project" value="InterPro"/>
</dbReference>
<keyword evidence="3" id="KW-1185">Reference proteome</keyword>
<evidence type="ECO:0000256" key="1">
    <source>
        <dbReference type="ARBA" id="ARBA00022679"/>
    </source>
</evidence>
<dbReference type="EC" id="2.1.3.2" evidence="2"/>
<comment type="caution">
    <text evidence="2">The sequence shown here is derived from an EMBL/GenBank/DDBJ whole genome shotgun (WGS) entry which is preliminary data.</text>
</comment>
<reference evidence="2 3" key="1">
    <citation type="journal article" date="2012" name="J. Bacteriol.">
        <title>Genome sequence of the highly efficient arsenite-oxidizing bacterium Achromobacter arsenitoxydans SY8.</title>
        <authorList>
            <person name="Li X."/>
            <person name="Hu Y."/>
            <person name="Gong J."/>
            <person name="Lin Y."/>
            <person name="Johnstone L."/>
            <person name="Rensing C."/>
            <person name="Wang G."/>
        </authorList>
    </citation>
    <scope>NUCLEOTIDE SEQUENCE [LARGE SCALE GENOMIC DNA]</scope>
    <source>
        <strain evidence="2 3">SY8</strain>
    </source>
</reference>
<dbReference type="RefSeq" id="WP_008165233.1">
    <property type="nucleotide sequence ID" value="NZ_AGUF01000058.1"/>
</dbReference>
<dbReference type="STRING" id="477184.KYC_18984"/>
<dbReference type="eggNOG" id="COG0540">
    <property type="taxonomic scope" value="Bacteria"/>
</dbReference>
<dbReference type="InterPro" id="IPR036901">
    <property type="entry name" value="Asp/Orn_carbamoylTrfase_sf"/>
</dbReference>
<dbReference type="GO" id="GO:0016597">
    <property type="term" value="F:amino acid binding"/>
    <property type="evidence" value="ECO:0007669"/>
    <property type="project" value="InterPro"/>
</dbReference>
<accession>H0FAJ0</accession>
<dbReference type="PATRIC" id="fig|477184.5.peg.3729"/>
<protein>
    <submittedName>
        <fullName evidence="2">Aspartate carbamoyltransferase catalytic subunit</fullName>
        <ecNumber evidence="2">2.1.3.2</ecNumber>
    </submittedName>
</protein>
<organism evidence="2 3">
    <name type="scientific">Achromobacter arsenitoxydans SY8</name>
    <dbReference type="NCBI Taxonomy" id="477184"/>
    <lineage>
        <taxon>Bacteria</taxon>
        <taxon>Pseudomonadati</taxon>
        <taxon>Pseudomonadota</taxon>
        <taxon>Betaproteobacteria</taxon>
        <taxon>Burkholderiales</taxon>
        <taxon>Alcaligenaceae</taxon>
        <taxon>Achromobacter</taxon>
    </lineage>
</organism>
<keyword evidence="1 2" id="KW-0808">Transferase</keyword>
<evidence type="ECO:0000313" key="3">
    <source>
        <dbReference type="Proteomes" id="UP000003113"/>
    </source>
</evidence>